<dbReference type="RefSeq" id="WP_188856869.1">
    <property type="nucleotide sequence ID" value="NZ_BMOS01000010.1"/>
</dbReference>
<name>A0A918D167_9BACI</name>
<keyword evidence="2" id="KW-1185">Reference proteome</keyword>
<proteinExistence type="predicted"/>
<dbReference type="Proteomes" id="UP000624041">
    <property type="component" value="Unassembled WGS sequence"/>
</dbReference>
<accession>A0A918D167</accession>
<comment type="caution">
    <text evidence="1">The sequence shown here is derived from an EMBL/GenBank/DDBJ whole genome shotgun (WGS) entry which is preliminary data.</text>
</comment>
<organism evidence="1 2">
    <name type="scientific">Oceanobacillus indicireducens</name>
    <dbReference type="NCBI Taxonomy" id="1004261"/>
    <lineage>
        <taxon>Bacteria</taxon>
        <taxon>Bacillati</taxon>
        <taxon>Bacillota</taxon>
        <taxon>Bacilli</taxon>
        <taxon>Bacillales</taxon>
        <taxon>Bacillaceae</taxon>
        <taxon>Oceanobacillus</taxon>
    </lineage>
</organism>
<reference evidence="1" key="1">
    <citation type="journal article" date="2014" name="Int. J. Syst. Evol. Microbiol.">
        <title>Complete genome sequence of Corynebacterium casei LMG S-19264T (=DSM 44701T), isolated from a smear-ripened cheese.</title>
        <authorList>
            <consortium name="US DOE Joint Genome Institute (JGI-PGF)"/>
            <person name="Walter F."/>
            <person name="Albersmeier A."/>
            <person name="Kalinowski J."/>
            <person name="Ruckert C."/>
        </authorList>
    </citation>
    <scope>NUCLEOTIDE SEQUENCE</scope>
    <source>
        <strain evidence="1">JCM 17251</strain>
    </source>
</reference>
<protein>
    <submittedName>
        <fullName evidence="1">Uncharacterized protein</fullName>
    </submittedName>
</protein>
<evidence type="ECO:0000313" key="1">
    <source>
        <dbReference type="EMBL" id="GGN57155.1"/>
    </source>
</evidence>
<reference evidence="1" key="2">
    <citation type="submission" date="2020-09" db="EMBL/GenBank/DDBJ databases">
        <authorList>
            <person name="Sun Q."/>
            <person name="Ohkuma M."/>
        </authorList>
    </citation>
    <scope>NUCLEOTIDE SEQUENCE</scope>
    <source>
        <strain evidence="1">JCM 17251</strain>
    </source>
</reference>
<dbReference type="EMBL" id="BMOS01000010">
    <property type="protein sequence ID" value="GGN57155.1"/>
    <property type="molecule type" value="Genomic_DNA"/>
</dbReference>
<sequence length="70" mass="8060">MDREFVEKVTKIVIEVVKDLNDNKTSLNHSAVKIWKHESPLPDPIVQSSVDTVQPEDTQKMIQITPYVKE</sequence>
<evidence type="ECO:0000313" key="2">
    <source>
        <dbReference type="Proteomes" id="UP000624041"/>
    </source>
</evidence>
<gene>
    <name evidence="1" type="ORF">GCM10007971_17880</name>
</gene>
<dbReference type="AlphaFoldDB" id="A0A918D167"/>